<dbReference type="Gene3D" id="3.10.129.10">
    <property type="entry name" value="Hotdog Thioesterase"/>
    <property type="match status" value="1"/>
</dbReference>
<organism evidence="4">
    <name type="scientific">marine metagenome</name>
    <dbReference type="NCBI Taxonomy" id="408172"/>
    <lineage>
        <taxon>unclassified sequences</taxon>
        <taxon>metagenomes</taxon>
        <taxon>ecological metagenomes</taxon>
    </lineage>
</organism>
<dbReference type="NCBIfam" id="TIGR00369">
    <property type="entry name" value="unchar_dom_1"/>
    <property type="match status" value="1"/>
</dbReference>
<dbReference type="SUPFAM" id="SSF54637">
    <property type="entry name" value="Thioesterase/thiol ester dehydrase-isomerase"/>
    <property type="match status" value="1"/>
</dbReference>
<evidence type="ECO:0000259" key="3">
    <source>
        <dbReference type="Pfam" id="PF03061"/>
    </source>
</evidence>
<gene>
    <name evidence="4" type="ORF">METZ01_LOCUS199368</name>
</gene>
<keyword evidence="2" id="KW-0378">Hydrolase</keyword>
<sequence>VNPGFVDLMVGRQPEGGIDGFLGLVVVEAAAGRLVVEFEVRDDLITFIGNMHGGCLAALCDHCLGVVLYPVMPPRSWAATTEFKVNYLRPVSGGTCRATAEVVSMSKRLAVVSIRIENEGRLVAVAQGTCTVKLAEEKAPDD</sequence>
<protein>
    <recommendedName>
        <fullName evidence="3">Thioesterase domain-containing protein</fullName>
    </recommendedName>
</protein>
<dbReference type="InterPro" id="IPR029069">
    <property type="entry name" value="HotDog_dom_sf"/>
</dbReference>
<name>A0A382E8V3_9ZZZZ</name>
<dbReference type="InterPro" id="IPR003736">
    <property type="entry name" value="PAAI_dom"/>
</dbReference>
<proteinExistence type="inferred from homology"/>
<dbReference type="InterPro" id="IPR006683">
    <property type="entry name" value="Thioestr_dom"/>
</dbReference>
<evidence type="ECO:0000256" key="2">
    <source>
        <dbReference type="ARBA" id="ARBA00022801"/>
    </source>
</evidence>
<reference evidence="4" key="1">
    <citation type="submission" date="2018-05" db="EMBL/GenBank/DDBJ databases">
        <authorList>
            <person name="Lanie J.A."/>
            <person name="Ng W.-L."/>
            <person name="Kazmierczak K.M."/>
            <person name="Andrzejewski T.M."/>
            <person name="Davidsen T.M."/>
            <person name="Wayne K.J."/>
            <person name="Tettelin H."/>
            <person name="Glass J.I."/>
            <person name="Rusch D."/>
            <person name="Podicherti R."/>
            <person name="Tsui H.-C.T."/>
            <person name="Winkler M.E."/>
        </authorList>
    </citation>
    <scope>NUCLEOTIDE SEQUENCE</scope>
</reference>
<dbReference type="PANTHER" id="PTHR21660">
    <property type="entry name" value="THIOESTERASE SUPERFAMILY MEMBER-RELATED"/>
    <property type="match status" value="1"/>
</dbReference>
<dbReference type="InterPro" id="IPR039298">
    <property type="entry name" value="ACOT13"/>
</dbReference>
<dbReference type="CDD" id="cd03443">
    <property type="entry name" value="PaaI_thioesterase"/>
    <property type="match status" value="1"/>
</dbReference>
<feature type="non-terminal residue" evidence="4">
    <location>
        <position position="1"/>
    </location>
</feature>
<evidence type="ECO:0000313" key="4">
    <source>
        <dbReference type="EMBL" id="SVB46514.1"/>
    </source>
</evidence>
<feature type="domain" description="Thioesterase" evidence="3">
    <location>
        <begin position="49"/>
        <end position="123"/>
    </location>
</feature>
<comment type="similarity">
    <text evidence="1">Belongs to the thioesterase PaaI family.</text>
</comment>
<dbReference type="PANTHER" id="PTHR21660:SF1">
    <property type="entry name" value="ACYL-COENZYME A THIOESTERASE 13"/>
    <property type="match status" value="1"/>
</dbReference>
<dbReference type="GO" id="GO:0047617">
    <property type="term" value="F:fatty acyl-CoA hydrolase activity"/>
    <property type="evidence" value="ECO:0007669"/>
    <property type="project" value="InterPro"/>
</dbReference>
<dbReference type="EMBL" id="UINC01043049">
    <property type="protein sequence ID" value="SVB46514.1"/>
    <property type="molecule type" value="Genomic_DNA"/>
</dbReference>
<dbReference type="AlphaFoldDB" id="A0A382E8V3"/>
<evidence type="ECO:0000256" key="1">
    <source>
        <dbReference type="ARBA" id="ARBA00008324"/>
    </source>
</evidence>
<dbReference type="Pfam" id="PF03061">
    <property type="entry name" value="4HBT"/>
    <property type="match status" value="1"/>
</dbReference>
<accession>A0A382E8V3</accession>